<proteinExistence type="predicted"/>
<evidence type="ECO:0000313" key="4">
    <source>
        <dbReference type="Proteomes" id="UP001360560"/>
    </source>
</evidence>
<protein>
    <recommendedName>
        <fullName evidence="2">DUF2433 domain-containing protein</fullName>
    </recommendedName>
</protein>
<sequence>MDNEEVLIYKGFRILCVAELRGELHKLNVLAAKHNASIIIHTGNFGFFDEKSVSRIHESYLRHIIAFSPLVGEQVKEKVNRLSKVSPANEFSGEGKLIDYVQHEILSELPRFLKGELKFNVPVYTIYGMIEDTSVINRFKLGIYKIPNLHLIDESNVYDINISELNLNLCLFGLGGSLNISKLFFHGTYDDSIQAEVNKIPSDHRLNDNFFVPTSGDPGNLWITLLQIGRFIKTVSDHFSTNPSASKNSVKLFITHSSPSKESLLGHLGIFLKADYIISNSLHFLYSSSYNELSICPNYEFFKNKFIDSKLQLIKIWKNIKSTIELITEKEENPNKQEISELFEIALNCFDRIPISSSTLAPNSSLTVKNGNPKDFTSSTTNKNIIPLSLYNKTSLANDPVISKRQNDAYYSAFQNLWHFNLCDLNNGYIVLNVQDSRFQMESFSTGFDFSFRNLSTSEQETQSDNELSDIIKGIQSMNPNSAGYPDESFEAGQRDNHGRAVDADVLEERDDEGITIKNEDEKGHDTSYDGGDENNSSDETSFDKRTERHKGSNKYNGRGRGGKNNGHRGRGNSRGRGRGSSRGRVRSGRS</sequence>
<reference evidence="3 4" key="1">
    <citation type="journal article" date="2023" name="Elife">
        <title>Identification of key yeast species and microbe-microbe interactions impacting larval growth of Drosophila in the wild.</title>
        <authorList>
            <person name="Mure A."/>
            <person name="Sugiura Y."/>
            <person name="Maeda R."/>
            <person name="Honda K."/>
            <person name="Sakurai N."/>
            <person name="Takahashi Y."/>
            <person name="Watada M."/>
            <person name="Katoh T."/>
            <person name="Gotoh A."/>
            <person name="Gotoh Y."/>
            <person name="Taniguchi I."/>
            <person name="Nakamura K."/>
            <person name="Hayashi T."/>
            <person name="Katayama T."/>
            <person name="Uemura T."/>
            <person name="Hattori Y."/>
        </authorList>
    </citation>
    <scope>NUCLEOTIDE SEQUENCE [LARGE SCALE GENOMIC DNA]</scope>
    <source>
        <strain evidence="3 4">SC-9</strain>
    </source>
</reference>
<dbReference type="InterPro" id="IPR018829">
    <property type="entry name" value="DUF2433"/>
</dbReference>
<comment type="caution">
    <text evidence="3">The sequence shown here is derived from an EMBL/GenBank/DDBJ whole genome shotgun (WGS) entry which is preliminary data.</text>
</comment>
<dbReference type="PANTHER" id="PTHR31987:SF11">
    <property type="entry name" value="DUF2433 DOMAIN-CONTAINING PROTEIN"/>
    <property type="match status" value="1"/>
</dbReference>
<feature type="compositionally biased region" description="Basic and acidic residues" evidence="1">
    <location>
        <begin position="542"/>
        <end position="551"/>
    </location>
</feature>
<dbReference type="Pfam" id="PF10360">
    <property type="entry name" value="DUF2433"/>
    <property type="match status" value="1"/>
</dbReference>
<evidence type="ECO:0000259" key="2">
    <source>
        <dbReference type="Pfam" id="PF10360"/>
    </source>
</evidence>
<name>A0AAV5QPT2_9ASCO</name>
<dbReference type="InterPro" id="IPR052743">
    <property type="entry name" value="Glutaminase_GtaA"/>
</dbReference>
<feature type="domain" description="DUF2433" evidence="2">
    <location>
        <begin position="286"/>
        <end position="453"/>
    </location>
</feature>
<dbReference type="RefSeq" id="XP_064853572.1">
    <property type="nucleotide sequence ID" value="XM_064997500.1"/>
</dbReference>
<dbReference type="PANTHER" id="PTHR31987">
    <property type="entry name" value="GLUTAMINASE A-RELATED"/>
    <property type="match status" value="1"/>
</dbReference>
<feature type="compositionally biased region" description="Basic residues" evidence="1">
    <location>
        <begin position="566"/>
        <end position="591"/>
    </location>
</feature>
<dbReference type="Proteomes" id="UP001360560">
    <property type="component" value="Unassembled WGS sequence"/>
</dbReference>
<dbReference type="EMBL" id="BTFZ01000011">
    <property type="protein sequence ID" value="GMM36576.1"/>
    <property type="molecule type" value="Genomic_DNA"/>
</dbReference>
<keyword evidence="4" id="KW-1185">Reference proteome</keyword>
<accession>A0AAV5QPT2</accession>
<feature type="compositionally biased region" description="Basic and acidic residues" evidence="1">
    <location>
        <begin position="493"/>
        <end position="503"/>
    </location>
</feature>
<feature type="compositionally biased region" description="Basic and acidic residues" evidence="1">
    <location>
        <begin position="513"/>
        <end position="528"/>
    </location>
</feature>
<dbReference type="AlphaFoldDB" id="A0AAV5QPT2"/>
<dbReference type="GeneID" id="90074551"/>
<feature type="region of interest" description="Disordered" evidence="1">
    <location>
        <begin position="476"/>
        <end position="591"/>
    </location>
</feature>
<evidence type="ECO:0000256" key="1">
    <source>
        <dbReference type="SAM" id="MobiDB-lite"/>
    </source>
</evidence>
<organism evidence="3 4">
    <name type="scientific">Saccharomycopsis crataegensis</name>
    <dbReference type="NCBI Taxonomy" id="43959"/>
    <lineage>
        <taxon>Eukaryota</taxon>
        <taxon>Fungi</taxon>
        <taxon>Dikarya</taxon>
        <taxon>Ascomycota</taxon>
        <taxon>Saccharomycotina</taxon>
        <taxon>Saccharomycetes</taxon>
        <taxon>Saccharomycopsidaceae</taxon>
        <taxon>Saccharomycopsis</taxon>
    </lineage>
</organism>
<gene>
    <name evidence="3" type="ORF">DASC09_039010</name>
</gene>
<evidence type="ECO:0000313" key="3">
    <source>
        <dbReference type="EMBL" id="GMM36576.1"/>
    </source>
</evidence>